<evidence type="ECO:0000256" key="2">
    <source>
        <dbReference type="ARBA" id="ARBA00008974"/>
    </source>
</evidence>
<feature type="transmembrane region" description="Helical" evidence="8">
    <location>
        <begin position="232"/>
        <end position="257"/>
    </location>
</feature>
<feature type="transmembrane region" description="Helical" evidence="8">
    <location>
        <begin position="413"/>
        <end position="435"/>
    </location>
</feature>
<dbReference type="PIRSF" id="PIRSF002744">
    <property type="entry name" value="Pur-cyt_permease"/>
    <property type="match status" value="1"/>
</dbReference>
<gene>
    <name evidence="9" type="ORF">Gocc_0128</name>
</gene>
<organism evidence="9 10">
    <name type="scientific">Gaiella occulta</name>
    <dbReference type="NCBI Taxonomy" id="1002870"/>
    <lineage>
        <taxon>Bacteria</taxon>
        <taxon>Bacillati</taxon>
        <taxon>Actinomycetota</taxon>
        <taxon>Thermoleophilia</taxon>
        <taxon>Gaiellales</taxon>
        <taxon>Gaiellaceae</taxon>
        <taxon>Gaiella</taxon>
    </lineage>
</organism>
<evidence type="ECO:0000256" key="3">
    <source>
        <dbReference type="ARBA" id="ARBA00022448"/>
    </source>
</evidence>
<keyword evidence="5 8" id="KW-1133">Transmembrane helix</keyword>
<dbReference type="PANTHER" id="PTHR30569">
    <property type="entry name" value="CYTOSINE TRANSPORTER CODB"/>
    <property type="match status" value="1"/>
</dbReference>
<evidence type="ECO:0000256" key="1">
    <source>
        <dbReference type="ARBA" id="ARBA00004141"/>
    </source>
</evidence>
<evidence type="ECO:0000256" key="5">
    <source>
        <dbReference type="ARBA" id="ARBA00022989"/>
    </source>
</evidence>
<evidence type="ECO:0000313" key="10">
    <source>
        <dbReference type="Proteomes" id="UP000254134"/>
    </source>
</evidence>
<dbReference type="InterPro" id="IPR026030">
    <property type="entry name" value="Pur-cyt_permease_Fcy2/21/22"/>
</dbReference>
<reference evidence="10" key="2">
    <citation type="journal article" date="2019" name="MicrobiologyOpen">
        <title>High-quality draft genome sequence of Gaiella occulta isolated from a 150 meter deep mineral water borehole and comparison with the genome sequences of other deep-branching lineages of the phylum Actinobacteria.</title>
        <authorList>
            <person name="Severino R."/>
            <person name="Froufe H.J.C."/>
            <person name="Barroso C."/>
            <person name="Albuquerque L."/>
            <person name="Lobo-da-Cunha A."/>
            <person name="da Costa M.S."/>
            <person name="Egas C."/>
        </authorList>
    </citation>
    <scope>NUCLEOTIDE SEQUENCE [LARGE SCALE GENOMIC DNA]</scope>
    <source>
        <strain evidence="10">F2-233</strain>
    </source>
</reference>
<comment type="caution">
    <text evidence="9">The sequence shown here is derived from an EMBL/GenBank/DDBJ whole genome shotgun (WGS) entry which is preliminary data.</text>
</comment>
<dbReference type="GO" id="GO:0005886">
    <property type="term" value="C:plasma membrane"/>
    <property type="evidence" value="ECO:0007669"/>
    <property type="project" value="TreeGrafter"/>
</dbReference>
<evidence type="ECO:0000256" key="4">
    <source>
        <dbReference type="ARBA" id="ARBA00022692"/>
    </source>
</evidence>
<name>A0A7M2Z0S0_9ACTN</name>
<dbReference type="AlphaFoldDB" id="A0A7M2Z0S0"/>
<feature type="transmembrane region" description="Helical" evidence="8">
    <location>
        <begin position="263"/>
        <end position="284"/>
    </location>
</feature>
<dbReference type="Pfam" id="PF02133">
    <property type="entry name" value="Transp_cyt_pur"/>
    <property type="match status" value="1"/>
</dbReference>
<keyword evidence="4 8" id="KW-0812">Transmembrane</keyword>
<dbReference type="Proteomes" id="UP000254134">
    <property type="component" value="Unassembled WGS sequence"/>
</dbReference>
<keyword evidence="10" id="KW-1185">Reference proteome</keyword>
<evidence type="ECO:0000313" key="9">
    <source>
        <dbReference type="EMBL" id="RDI75709.1"/>
    </source>
</evidence>
<reference evidence="9 10" key="1">
    <citation type="submission" date="2018-07" db="EMBL/GenBank/DDBJ databases">
        <title>High-quality-draft genome sequence of Gaiella occulta.</title>
        <authorList>
            <person name="Severino R."/>
            <person name="Froufe H.J.C."/>
            <person name="Rainey F.A."/>
            <person name="Barroso C."/>
            <person name="Albuquerque L."/>
            <person name="Lobo-Da-Cunha A."/>
            <person name="Da Costa M.S."/>
            <person name="Egas C."/>
        </authorList>
    </citation>
    <scope>NUCLEOTIDE SEQUENCE [LARGE SCALE GENOMIC DNA]</scope>
    <source>
        <strain evidence="9 10">F2-233</strain>
    </source>
</reference>
<accession>A0A7M2Z0S0</accession>
<protein>
    <submittedName>
        <fullName evidence="9">Purine-cytosine permease</fullName>
    </submittedName>
</protein>
<comment type="similarity">
    <text evidence="2 7">Belongs to the purine-cytosine permease (2.A.39) family.</text>
</comment>
<dbReference type="InterPro" id="IPR030191">
    <property type="entry name" value="CodB"/>
</dbReference>
<feature type="transmembrane region" description="Helical" evidence="8">
    <location>
        <begin position="373"/>
        <end position="393"/>
    </location>
</feature>
<feature type="transmembrane region" description="Helical" evidence="8">
    <location>
        <begin position="165"/>
        <end position="182"/>
    </location>
</feature>
<sequence length="448" mass="47076">MTGAHDTTGIEPVPDAQRVLGSLDTGLLWGNLGVSLLVIVSGAILVPALSLPQAIVAIVLGCTVGSLMLATAASIGAQARVPGMVLLRAPLGQRGSYLPTAVNVVQCLGWTIFELIVIASAAGALSDELFGFEAGWAWTLLFGALALVLGLLGPIGVVRRFVRRISVWAVPLAVAYLSWWALDGAGLGALWQRDGEGGLSVWQGADIVVGVTVSWIPLVADYTRYCRSPRAAFRGVGLGYGLTDAWMLALGAVLVLSRDLSDAAALPAAVVAGGLVAVVALLALTVAETDEAFANAYSGAVSLQNLAPRVPQRLLVIATTALGTIGALTIDLVSYQSFLLLLGSLFVPLFGVLLADWLVAGRRYTRDDLFRAPSWRPGLIAAWAAGFALYQWLYPSGPSWWVDQVRRLGNPGWAIPVTVPSFVAAFGVAVLVAALQRERSPLRAQPQR</sequence>
<feature type="transmembrane region" description="Helical" evidence="8">
    <location>
        <begin position="27"/>
        <end position="49"/>
    </location>
</feature>
<comment type="subcellular location">
    <subcellularLocation>
        <location evidence="1">Membrane</location>
        <topology evidence="1">Multi-pass membrane protein</topology>
    </subcellularLocation>
</comment>
<evidence type="ECO:0000256" key="8">
    <source>
        <dbReference type="SAM" id="Phobius"/>
    </source>
</evidence>
<feature type="transmembrane region" description="Helical" evidence="8">
    <location>
        <begin position="55"/>
        <end position="76"/>
    </location>
</feature>
<evidence type="ECO:0000256" key="7">
    <source>
        <dbReference type="PIRNR" id="PIRNR002744"/>
    </source>
</evidence>
<feature type="transmembrane region" description="Helical" evidence="8">
    <location>
        <begin position="97"/>
        <end position="124"/>
    </location>
</feature>
<keyword evidence="3 7" id="KW-0813">Transport</keyword>
<dbReference type="InterPro" id="IPR001248">
    <property type="entry name" value="Pur-cyt_permease"/>
</dbReference>
<proteinExistence type="inferred from homology"/>
<feature type="transmembrane region" description="Helical" evidence="8">
    <location>
        <begin position="136"/>
        <end position="158"/>
    </location>
</feature>
<dbReference type="Gene3D" id="1.10.4160.10">
    <property type="entry name" value="Hydantoin permease"/>
    <property type="match status" value="1"/>
</dbReference>
<feature type="transmembrane region" description="Helical" evidence="8">
    <location>
        <begin position="314"/>
        <end position="333"/>
    </location>
</feature>
<feature type="transmembrane region" description="Helical" evidence="8">
    <location>
        <begin position="202"/>
        <end position="220"/>
    </location>
</feature>
<keyword evidence="6 7" id="KW-0472">Membrane</keyword>
<dbReference type="GO" id="GO:0015209">
    <property type="term" value="F:cytosine transmembrane transporter activity"/>
    <property type="evidence" value="ECO:0007669"/>
    <property type="project" value="InterPro"/>
</dbReference>
<dbReference type="EMBL" id="QQZY01000001">
    <property type="protein sequence ID" value="RDI75709.1"/>
    <property type="molecule type" value="Genomic_DNA"/>
</dbReference>
<dbReference type="RefSeq" id="WP_181813257.1">
    <property type="nucleotide sequence ID" value="NZ_QQZY01000001.1"/>
</dbReference>
<evidence type="ECO:0000256" key="6">
    <source>
        <dbReference type="ARBA" id="ARBA00023136"/>
    </source>
</evidence>
<feature type="transmembrane region" description="Helical" evidence="8">
    <location>
        <begin position="339"/>
        <end position="361"/>
    </location>
</feature>
<dbReference type="PANTHER" id="PTHR30569:SF0">
    <property type="entry name" value="CYTOSINE PERMEASE"/>
    <property type="match status" value="1"/>
</dbReference>